<evidence type="ECO:0000313" key="2">
    <source>
        <dbReference type="Proteomes" id="UP000594015"/>
    </source>
</evidence>
<protein>
    <submittedName>
        <fullName evidence="1">Uncharacterized protein</fullName>
    </submittedName>
</protein>
<accession>A0AAE7NIH1</accession>
<reference evidence="1 2" key="1">
    <citation type="submission" date="2018-06" db="EMBL/GenBank/DDBJ databases">
        <title>Comparative genomics of Bradyrhizobium nodulating Arachidis hypogaea.</title>
        <authorList>
            <person name="Li Y."/>
        </authorList>
    </citation>
    <scope>NUCLEOTIDE SEQUENCE [LARGE SCALE GENOMIC DNA]</scope>
    <source>
        <strain evidence="1 2">CCBAU 051107</strain>
    </source>
</reference>
<gene>
    <name evidence="1" type="ORF">WN72_09600</name>
</gene>
<dbReference type="EMBL" id="CP030050">
    <property type="protein sequence ID" value="QOZ66599.1"/>
    <property type="molecule type" value="Genomic_DNA"/>
</dbReference>
<evidence type="ECO:0000313" key="1">
    <source>
        <dbReference type="EMBL" id="QOZ66599.1"/>
    </source>
</evidence>
<proteinExistence type="predicted"/>
<organism evidence="1 2">
    <name type="scientific">Bradyrhizobium arachidis</name>
    <dbReference type="NCBI Taxonomy" id="858423"/>
    <lineage>
        <taxon>Bacteria</taxon>
        <taxon>Pseudomonadati</taxon>
        <taxon>Pseudomonadota</taxon>
        <taxon>Alphaproteobacteria</taxon>
        <taxon>Hyphomicrobiales</taxon>
        <taxon>Nitrobacteraceae</taxon>
        <taxon>Bradyrhizobium</taxon>
    </lineage>
</organism>
<sequence length="93" mass="10448">MAGFQVSLIHQSSDVIIGRVYPSEDQGSEIATIVLHPCFTFRNASIPILLKDRWPRIGHTRGTHEFLLLEFRKLAEQAIERGFVGHATPPLDP</sequence>
<name>A0AAE7NIH1_9BRAD</name>
<dbReference type="KEGG" id="barh:WN72_09600"/>
<dbReference type="AlphaFoldDB" id="A0AAE7NIH1"/>
<dbReference type="Proteomes" id="UP000594015">
    <property type="component" value="Chromosome"/>
</dbReference>